<gene>
    <name evidence="2" type="ORF">S01H1_58518</name>
</gene>
<dbReference type="AlphaFoldDB" id="X0VPR3"/>
<dbReference type="PANTHER" id="PTHR43798">
    <property type="entry name" value="MONOACYLGLYCEROL LIPASE"/>
    <property type="match status" value="1"/>
</dbReference>
<dbReference type="PRINTS" id="PR00111">
    <property type="entry name" value="ABHYDROLASE"/>
</dbReference>
<dbReference type="EMBL" id="BARS01038229">
    <property type="protein sequence ID" value="GAG20230.1"/>
    <property type="molecule type" value="Genomic_DNA"/>
</dbReference>
<reference evidence="2" key="1">
    <citation type="journal article" date="2014" name="Front. Microbiol.">
        <title>High frequency of phylogenetically diverse reductive dehalogenase-homologous genes in deep subseafloor sedimentary metagenomes.</title>
        <authorList>
            <person name="Kawai M."/>
            <person name="Futagami T."/>
            <person name="Toyoda A."/>
            <person name="Takaki Y."/>
            <person name="Nishi S."/>
            <person name="Hori S."/>
            <person name="Arai W."/>
            <person name="Tsubouchi T."/>
            <person name="Morono Y."/>
            <person name="Uchiyama I."/>
            <person name="Ito T."/>
            <person name="Fujiyama A."/>
            <person name="Inagaki F."/>
            <person name="Takami H."/>
        </authorList>
    </citation>
    <scope>NUCLEOTIDE SEQUENCE</scope>
    <source>
        <strain evidence="2">Expedition CK06-06</strain>
    </source>
</reference>
<organism evidence="2">
    <name type="scientific">marine sediment metagenome</name>
    <dbReference type="NCBI Taxonomy" id="412755"/>
    <lineage>
        <taxon>unclassified sequences</taxon>
        <taxon>metagenomes</taxon>
        <taxon>ecological metagenomes</taxon>
    </lineage>
</organism>
<proteinExistence type="predicted"/>
<accession>X0VPR3</accession>
<dbReference type="InterPro" id="IPR000073">
    <property type="entry name" value="AB_hydrolase_1"/>
</dbReference>
<dbReference type="SUPFAM" id="SSF53474">
    <property type="entry name" value="alpha/beta-Hydrolases"/>
    <property type="match status" value="1"/>
</dbReference>
<dbReference type="InterPro" id="IPR050266">
    <property type="entry name" value="AB_hydrolase_sf"/>
</dbReference>
<dbReference type="Pfam" id="PF00561">
    <property type="entry name" value="Abhydrolase_1"/>
    <property type="match status" value="1"/>
</dbReference>
<feature type="non-terminal residue" evidence="2">
    <location>
        <position position="1"/>
    </location>
</feature>
<feature type="domain" description="AB hydrolase-1" evidence="1">
    <location>
        <begin position="9"/>
        <end position="120"/>
    </location>
</feature>
<dbReference type="InterPro" id="IPR029058">
    <property type="entry name" value="AB_hydrolase_fold"/>
</dbReference>
<name>X0VPR3_9ZZZZ</name>
<dbReference type="Gene3D" id="3.40.50.1820">
    <property type="entry name" value="alpha/beta hydrolase"/>
    <property type="match status" value="1"/>
</dbReference>
<evidence type="ECO:0000259" key="1">
    <source>
        <dbReference type="Pfam" id="PF00561"/>
    </source>
</evidence>
<protein>
    <recommendedName>
        <fullName evidence="1">AB hydrolase-1 domain-containing protein</fullName>
    </recommendedName>
</protein>
<evidence type="ECO:0000313" key="2">
    <source>
        <dbReference type="EMBL" id="GAG20230.1"/>
    </source>
</evidence>
<comment type="caution">
    <text evidence="2">The sequence shown here is derived from an EMBL/GenBank/DDBJ whole genome shotgun (WGS) entry which is preliminary data.</text>
</comment>
<sequence length="245" mass="27984">YFRTGGDKPSLLLLHGAMSNGLCWSRVVKSLEKDFDVILPDARGHGKSVSHQKDYSLFELVEDTAELITHLKIAPVIVMGHSMGAQMATELGARYPDLVKKLVLEDPGYYFKNPSFFTLLSYNWIIRRNKRRDLSQIRKCCDKLIKGWHAEDKLSWVVAQKQFAENAGKFSKSFDPKREWHSIFPMVKVPTLLLVSENGIMTRSEASEYILAFGAASYEYIEAAGHIIHFDNFEVFMSTVRAFLR</sequence>